<keyword evidence="3" id="KW-0963">Cytoplasm</keyword>
<evidence type="ECO:0000256" key="3">
    <source>
        <dbReference type="ARBA" id="ARBA00022490"/>
    </source>
</evidence>
<name>A0A0M9FR84_LEPPY</name>
<comment type="subcellular location">
    <subcellularLocation>
        <location evidence="1">Cytoplasm</location>
    </subcellularLocation>
</comment>
<dbReference type="PROSITE" id="PS51450">
    <property type="entry name" value="LRR"/>
    <property type="match status" value="1"/>
</dbReference>
<feature type="region of interest" description="Disordered" evidence="6">
    <location>
        <begin position="666"/>
        <end position="687"/>
    </location>
</feature>
<dbReference type="RefSeq" id="XP_015652805.1">
    <property type="nucleotide sequence ID" value="XM_015808754.1"/>
</dbReference>
<feature type="region of interest" description="Disordered" evidence="6">
    <location>
        <begin position="541"/>
        <end position="561"/>
    </location>
</feature>
<dbReference type="OrthoDB" id="676979at2759"/>
<comment type="caution">
    <text evidence="7">The sequence shown here is derived from an EMBL/GenBank/DDBJ whole genome shotgun (WGS) entry which is preliminary data.</text>
</comment>
<evidence type="ECO:0000256" key="4">
    <source>
        <dbReference type="ARBA" id="ARBA00022614"/>
    </source>
</evidence>
<feature type="region of interest" description="Disordered" evidence="6">
    <location>
        <begin position="61"/>
        <end position="87"/>
    </location>
</feature>
<reference evidence="7 8" key="1">
    <citation type="submission" date="2015-07" db="EMBL/GenBank/DDBJ databases">
        <title>High-quality genome of monoxenous trypanosomatid Leptomonas pyrrhocoris.</title>
        <authorList>
            <person name="Flegontov P."/>
            <person name="Butenko A."/>
            <person name="Firsov S."/>
            <person name="Vlcek C."/>
            <person name="Logacheva M.D."/>
            <person name="Field M."/>
            <person name="Filatov D."/>
            <person name="Flegontova O."/>
            <person name="Gerasimov E."/>
            <person name="Jackson A.P."/>
            <person name="Kelly S."/>
            <person name="Opperdoes F."/>
            <person name="O'Reilly A."/>
            <person name="Votypka J."/>
            <person name="Yurchenko V."/>
            <person name="Lukes J."/>
        </authorList>
    </citation>
    <scope>NUCLEOTIDE SEQUENCE [LARGE SCALE GENOMIC DNA]</scope>
    <source>
        <strain evidence="7">H10</strain>
    </source>
</reference>
<dbReference type="Gene3D" id="3.80.10.10">
    <property type="entry name" value="Ribonuclease Inhibitor"/>
    <property type="match status" value="1"/>
</dbReference>
<dbReference type="EMBL" id="LGTL01000030">
    <property type="protein sequence ID" value="KPA74366.1"/>
    <property type="molecule type" value="Genomic_DNA"/>
</dbReference>
<dbReference type="Proteomes" id="UP000037923">
    <property type="component" value="Unassembled WGS sequence"/>
</dbReference>
<organism evidence="7 8">
    <name type="scientific">Leptomonas pyrrhocoris</name>
    <name type="common">Firebug parasite</name>
    <dbReference type="NCBI Taxonomy" id="157538"/>
    <lineage>
        <taxon>Eukaryota</taxon>
        <taxon>Discoba</taxon>
        <taxon>Euglenozoa</taxon>
        <taxon>Kinetoplastea</taxon>
        <taxon>Metakinetoplastina</taxon>
        <taxon>Trypanosomatida</taxon>
        <taxon>Trypanosomatidae</taxon>
        <taxon>Leishmaniinae</taxon>
        <taxon>Leptomonas</taxon>
    </lineage>
</organism>
<dbReference type="InterPro" id="IPR032675">
    <property type="entry name" value="LRR_dom_sf"/>
</dbReference>
<evidence type="ECO:0000256" key="5">
    <source>
        <dbReference type="ARBA" id="ARBA00022737"/>
    </source>
</evidence>
<feature type="compositionally biased region" description="Low complexity" evidence="6">
    <location>
        <begin position="61"/>
        <end position="80"/>
    </location>
</feature>
<feature type="compositionally biased region" description="Low complexity" evidence="6">
    <location>
        <begin position="165"/>
        <end position="178"/>
    </location>
</feature>
<dbReference type="InterPro" id="IPR001611">
    <property type="entry name" value="Leu-rich_rpt"/>
</dbReference>
<evidence type="ECO:0000256" key="6">
    <source>
        <dbReference type="SAM" id="MobiDB-lite"/>
    </source>
</evidence>
<feature type="region of interest" description="Disordered" evidence="6">
    <location>
        <begin position="200"/>
        <end position="229"/>
    </location>
</feature>
<keyword evidence="8" id="KW-1185">Reference proteome</keyword>
<protein>
    <recommendedName>
        <fullName evidence="2">Leucine-rich repeat-containing protein 51</fullName>
    </recommendedName>
</protein>
<evidence type="ECO:0000256" key="1">
    <source>
        <dbReference type="ARBA" id="ARBA00004496"/>
    </source>
</evidence>
<keyword evidence="5" id="KW-0677">Repeat</keyword>
<dbReference type="AlphaFoldDB" id="A0A0M9FR84"/>
<keyword evidence="4" id="KW-0433">Leucine-rich repeat</keyword>
<evidence type="ECO:0000256" key="2">
    <source>
        <dbReference type="ARBA" id="ARBA00014223"/>
    </source>
</evidence>
<dbReference type="GO" id="GO:0005737">
    <property type="term" value="C:cytoplasm"/>
    <property type="evidence" value="ECO:0007669"/>
    <property type="project" value="UniProtKB-SubCell"/>
</dbReference>
<dbReference type="PANTHER" id="PTHR46545:SF1">
    <property type="entry name" value="LEUCINE-RICH REPEAT-CONTAINING PROTEIN 51"/>
    <property type="match status" value="1"/>
</dbReference>
<feature type="compositionally biased region" description="Low complexity" evidence="6">
    <location>
        <begin position="128"/>
        <end position="140"/>
    </location>
</feature>
<dbReference type="OMA" id="MEYEQVE"/>
<dbReference type="GeneID" id="26909626"/>
<dbReference type="VEuPathDB" id="TriTrypDB:LpyrH10_30_1040"/>
<gene>
    <name evidence="7" type="ORF">ABB37_09343</name>
</gene>
<dbReference type="EMBL" id="LGTL01000030">
    <property type="protein sequence ID" value="KPA74367.1"/>
    <property type="molecule type" value="Genomic_DNA"/>
</dbReference>
<feature type="region of interest" description="Disordered" evidence="6">
    <location>
        <begin position="104"/>
        <end position="188"/>
    </location>
</feature>
<proteinExistence type="predicted"/>
<sequence length="770" mass="82653">MEYEQTECGRRIVVDAITRQDVNAYHDLLSPDVLLVTHFPYPTSLSDSNMQAVQQWVQLSQQRPTKSATAGAAATASNSGSKRRARELLQQQEKYRERRQKRYEAFRKRREGHHSPSTEGTEAEGEEAAAATDNATQADGARGGAAKSTSAVGAGAAAHQRDVSAKNNTSKKSSASAHSGGGGSNAARVPLGVRWFRQQQEQLSSPAQGRTAGSAPAQAPTASATQNVTSENPAALSYADAVDIAEGRLLVSFRLFELLHWIRSSKDTTSIAPIEVDVQLRKDILQEDEVLPMPPAPTTVQEKYEQLGMQYTERNQPLSCITVVWGRDYLLLRDKIYLDDGLIVTIQRTMLSVPEVMTRTAPLAAWNLHQPRQQRLADRKTAAGGGSSAPAPGKVQNLAAAQAEQVYKAVESFYGVAASRVNALNTSWPLLDYSFLDAAEPSALLRLAPASGHVHVGKQPRAAADPRLAQGVFLNQSNDPSPTTAQSANARTIIRAKNKRGEEEAYEFSNERNHFAMLQEDARLKEEEADEWGLHTGTAAGPAAAAAGGGRRNAGEGGGAVRGQRYDASCVRVSGCHLRSKMDQLVPVLHRLIANSILTLHTLDLSQNSISTLPDLRALPLQSLRLHDNAIADWRVVESQIAPLPYLTILTLHGNPIAEEKEITASTGTAAGKHSRSRAGANGAANTSGESAYWKRLLALLLGNPARVAPLRQVDFVTLTAQDFNVAGAHALFTTGKSDVLDQARTMNAGTLRQSQGAKAATTKVGGGAV</sequence>
<accession>A0A0M9FR84</accession>
<feature type="compositionally biased region" description="Gly residues" evidence="6">
    <location>
        <begin position="547"/>
        <end position="561"/>
    </location>
</feature>
<evidence type="ECO:0000313" key="8">
    <source>
        <dbReference type="Proteomes" id="UP000037923"/>
    </source>
</evidence>
<dbReference type="PANTHER" id="PTHR46545">
    <property type="entry name" value="LEUCINE-RICH REPEAT-CONTAINING PROTEIN 51"/>
    <property type="match status" value="1"/>
</dbReference>
<dbReference type="RefSeq" id="XP_015652806.1">
    <property type="nucleotide sequence ID" value="XM_015808755.1"/>
</dbReference>
<feature type="compositionally biased region" description="Low complexity" evidence="6">
    <location>
        <begin position="214"/>
        <end position="226"/>
    </location>
</feature>
<evidence type="ECO:0000313" key="7">
    <source>
        <dbReference type="EMBL" id="KPA74367.1"/>
    </source>
</evidence>
<dbReference type="SUPFAM" id="SSF52058">
    <property type="entry name" value="L domain-like"/>
    <property type="match status" value="1"/>
</dbReference>